<accession>A0A1V0SE32</accession>
<gene>
    <name evidence="1" type="ORF">Indivirus_6_43</name>
</gene>
<protein>
    <submittedName>
        <fullName evidence="1">Uncharacterized protein</fullName>
    </submittedName>
</protein>
<name>A0A1V0SE32_9VIRU</name>
<reference evidence="1" key="1">
    <citation type="journal article" date="2017" name="Science">
        <title>Giant viruses with an expanded complement of translation system components.</title>
        <authorList>
            <person name="Schulz F."/>
            <person name="Yutin N."/>
            <person name="Ivanova N.N."/>
            <person name="Ortega D.R."/>
            <person name="Lee T.K."/>
            <person name="Vierheilig J."/>
            <person name="Daims H."/>
            <person name="Horn M."/>
            <person name="Wagner M."/>
            <person name="Jensen G.J."/>
            <person name="Kyrpides N.C."/>
            <person name="Koonin E.V."/>
            <person name="Woyke T."/>
        </authorList>
    </citation>
    <scope>NUCLEOTIDE SEQUENCE</scope>
    <source>
        <strain evidence="1">ILV1</strain>
    </source>
</reference>
<dbReference type="EMBL" id="KY684090">
    <property type="protein sequence ID" value="ARF09977.1"/>
    <property type="molecule type" value="Genomic_DNA"/>
</dbReference>
<sequence length="117" mass="13277">MLTTEEQVTQQVIQLDAALAAVSAVIWNNGMTVLDFLESRFPSLPGSEIPDGIPKRLHAEWVYSLNRSWGRGYRAVLLLLIYNGNTHLVRDGDIMAGRGFFSHELRQWRVDAGFFEK</sequence>
<proteinExistence type="predicted"/>
<evidence type="ECO:0000313" key="1">
    <source>
        <dbReference type="EMBL" id="ARF09977.1"/>
    </source>
</evidence>
<organism evidence="1">
    <name type="scientific">Indivirus ILV1</name>
    <dbReference type="NCBI Taxonomy" id="1977633"/>
    <lineage>
        <taxon>Viruses</taxon>
        <taxon>Varidnaviria</taxon>
        <taxon>Bamfordvirae</taxon>
        <taxon>Nucleocytoviricota</taxon>
        <taxon>Megaviricetes</taxon>
        <taxon>Imitervirales</taxon>
        <taxon>Mimiviridae</taxon>
        <taxon>Klosneuvirinae</taxon>
        <taxon>Indivirus</taxon>
    </lineage>
</organism>